<feature type="compositionally biased region" description="Gly residues" evidence="1">
    <location>
        <begin position="116"/>
        <end position="128"/>
    </location>
</feature>
<accession>A0ABQ3NSM0</accession>
<proteinExistence type="predicted"/>
<name>A0ABQ3NSM0_STRVG</name>
<gene>
    <name evidence="3" type="ORF">Scinn_52210</name>
</gene>
<dbReference type="RefSeq" id="WP_037693585.1">
    <property type="nucleotide sequence ID" value="NZ_BMRU01000003.1"/>
</dbReference>
<dbReference type="EMBL" id="BNDV01000012">
    <property type="protein sequence ID" value="GHI15758.1"/>
    <property type="molecule type" value="Genomic_DNA"/>
</dbReference>
<keyword evidence="2" id="KW-0812">Transmembrane</keyword>
<evidence type="ECO:0000313" key="3">
    <source>
        <dbReference type="EMBL" id="GHI15758.1"/>
    </source>
</evidence>
<keyword evidence="2" id="KW-1133">Transmembrane helix</keyword>
<feature type="compositionally biased region" description="Polar residues" evidence="1">
    <location>
        <begin position="331"/>
        <end position="344"/>
    </location>
</feature>
<reference evidence="4" key="1">
    <citation type="submission" date="2020-09" db="EMBL/GenBank/DDBJ databases">
        <title>Whole genome shotgun sequence of Streptomyces cinnamonensis NBRC 15873.</title>
        <authorList>
            <person name="Komaki H."/>
            <person name="Tamura T."/>
        </authorList>
    </citation>
    <scope>NUCLEOTIDE SEQUENCE [LARGE SCALE GENOMIC DNA]</scope>
    <source>
        <strain evidence="4">NBRC 15873</strain>
    </source>
</reference>
<organism evidence="3 4">
    <name type="scientific">Streptomyces virginiae</name>
    <name type="common">Streptomyces cinnamonensis</name>
    <dbReference type="NCBI Taxonomy" id="1961"/>
    <lineage>
        <taxon>Bacteria</taxon>
        <taxon>Bacillati</taxon>
        <taxon>Actinomycetota</taxon>
        <taxon>Actinomycetes</taxon>
        <taxon>Kitasatosporales</taxon>
        <taxon>Streptomycetaceae</taxon>
        <taxon>Streptomyces</taxon>
    </lineage>
</organism>
<evidence type="ECO:0000313" key="4">
    <source>
        <dbReference type="Proteomes" id="UP000660554"/>
    </source>
</evidence>
<sequence length="363" mass="34803">MMDDHTAPDGASGEEELRILLRGAVEGLQPSEDALERLLHAVPARRARRRRAVVGAAAAALLAGTAIPAALHLSGDGGTSTDRQAMAGHEAHSGDKQGGASDPHQNGYGSYPKAGGSPGGSPDAGGATGQPDPSQGGAPVGGLTSGPAGTGTSGGPAGSAAGPGTGTGPLPPVAAPGVPGCGAEQLGVVGFVRNPETDGRVAGGFRVTNVSSQGCAVTGRDTVTAASTPVATLGPGSGVAVVGHTAGGPGSGLLPDPSAEASVVVLRPNKSYEVRFAWVPPGEPCTANGSDGSGKPPQTGSAGTSGAPGSGSASEPQTGTPQAPSVVEVSHTPQTSGAPTTRTSIPDACGGTVYRTGAIPVDD</sequence>
<evidence type="ECO:0008006" key="5">
    <source>
        <dbReference type="Google" id="ProtNLM"/>
    </source>
</evidence>
<dbReference type="GeneID" id="86955886"/>
<feature type="region of interest" description="Disordered" evidence="1">
    <location>
        <begin position="280"/>
        <end position="363"/>
    </location>
</feature>
<evidence type="ECO:0000256" key="1">
    <source>
        <dbReference type="SAM" id="MobiDB-lite"/>
    </source>
</evidence>
<evidence type="ECO:0000256" key="2">
    <source>
        <dbReference type="SAM" id="Phobius"/>
    </source>
</evidence>
<dbReference type="Proteomes" id="UP000660554">
    <property type="component" value="Unassembled WGS sequence"/>
</dbReference>
<feature type="transmembrane region" description="Helical" evidence="2">
    <location>
        <begin position="52"/>
        <end position="73"/>
    </location>
</feature>
<feature type="compositionally biased region" description="Low complexity" evidence="1">
    <location>
        <begin position="299"/>
        <end position="314"/>
    </location>
</feature>
<feature type="region of interest" description="Disordered" evidence="1">
    <location>
        <begin position="74"/>
        <end position="177"/>
    </location>
</feature>
<protein>
    <recommendedName>
        <fullName evidence="5">DUF4232 domain-containing protein</fullName>
    </recommendedName>
</protein>
<comment type="caution">
    <text evidence="3">The sequence shown here is derived from an EMBL/GenBank/DDBJ whole genome shotgun (WGS) entry which is preliminary data.</text>
</comment>
<feature type="compositionally biased region" description="Gly residues" evidence="1">
    <location>
        <begin position="138"/>
        <end position="167"/>
    </location>
</feature>
<keyword evidence="4" id="KW-1185">Reference proteome</keyword>
<keyword evidence="2" id="KW-0472">Membrane</keyword>